<feature type="transmembrane region" description="Helical" evidence="7">
    <location>
        <begin position="243"/>
        <end position="260"/>
    </location>
</feature>
<dbReference type="Pfam" id="PF07690">
    <property type="entry name" value="MFS_1"/>
    <property type="match status" value="1"/>
</dbReference>
<feature type="transmembrane region" description="Helical" evidence="7">
    <location>
        <begin position="362"/>
        <end position="386"/>
    </location>
</feature>
<feature type="transmembrane region" description="Helical" evidence="7">
    <location>
        <begin position="272"/>
        <end position="292"/>
    </location>
</feature>
<evidence type="ECO:0000256" key="2">
    <source>
        <dbReference type="ARBA" id="ARBA00022448"/>
    </source>
</evidence>
<dbReference type="Proteomes" id="UP001500618">
    <property type="component" value="Unassembled WGS sequence"/>
</dbReference>
<feature type="domain" description="Major facilitator superfamily (MFS) profile" evidence="8">
    <location>
        <begin position="1"/>
        <end position="390"/>
    </location>
</feature>
<feature type="transmembrane region" description="Helical" evidence="7">
    <location>
        <begin position="298"/>
        <end position="321"/>
    </location>
</feature>
<dbReference type="InterPro" id="IPR020846">
    <property type="entry name" value="MFS_dom"/>
</dbReference>
<feature type="transmembrane region" description="Helical" evidence="7">
    <location>
        <begin position="131"/>
        <end position="155"/>
    </location>
</feature>
<dbReference type="PANTHER" id="PTHR23517:SF13">
    <property type="entry name" value="MAJOR FACILITATOR SUPERFAMILY MFS_1"/>
    <property type="match status" value="1"/>
</dbReference>
<organism evidence="9 10">
    <name type="scientific">Fodinicola feengrottensis</name>
    <dbReference type="NCBI Taxonomy" id="435914"/>
    <lineage>
        <taxon>Bacteria</taxon>
        <taxon>Bacillati</taxon>
        <taxon>Actinomycetota</taxon>
        <taxon>Actinomycetes</taxon>
        <taxon>Mycobacteriales</taxon>
        <taxon>Fodinicola</taxon>
    </lineage>
</organism>
<dbReference type="PANTHER" id="PTHR23517">
    <property type="entry name" value="RESISTANCE PROTEIN MDTM, PUTATIVE-RELATED-RELATED"/>
    <property type="match status" value="1"/>
</dbReference>
<gene>
    <name evidence="9" type="ORF">GCM10009765_38470</name>
</gene>
<dbReference type="Gene3D" id="1.20.1250.20">
    <property type="entry name" value="MFS general substrate transporter like domains"/>
    <property type="match status" value="1"/>
</dbReference>
<evidence type="ECO:0000256" key="4">
    <source>
        <dbReference type="ARBA" id="ARBA00022692"/>
    </source>
</evidence>
<evidence type="ECO:0000256" key="6">
    <source>
        <dbReference type="ARBA" id="ARBA00023136"/>
    </source>
</evidence>
<name>A0ABN2HCB0_9ACTN</name>
<keyword evidence="10" id="KW-1185">Reference proteome</keyword>
<keyword evidence="4 7" id="KW-0812">Transmembrane</keyword>
<dbReference type="PROSITE" id="PS50850">
    <property type="entry name" value="MFS"/>
    <property type="match status" value="1"/>
</dbReference>
<sequence length="426" mass="43473">MPRGVAFWLVGVTSTLLVMSSAVPSPMYVVYQQEWHFSAAMITVIFGVYGICVLGSMLLFGSLSDTVGRRPVLLGALVLMLAAMTLFALAHGVAWLLAARIVQGMGVGIATGTVGAALIELAPRNAPSRGTLVNTTAPVLGAAVGPLIGGMLVQYGPAPTVLSYLLLLAVFAVAGAVLVFLPETAPNAGGRFQLKPRRISIPAPARRSFAVLALTVATVWAFGGTFQALGPSLVADLLHSQNHLLGGAVVAVLAAAGAIGQPVFGRLTGRQPVVAGGVILVLGVIGLLAGMATSSVPVFIGGIAILGLGWGAVFMGAFRLMAALADPEHRGELLAAVYIVAYLGLSLPAIGAGIAVRYFGLYATMSVFAVVVAVLMVVSMAGLPLLSHRHRSAESLARDVPVAVPHPCCPPHPDATGVSPKVPVGV</sequence>
<accession>A0ABN2HCB0</accession>
<evidence type="ECO:0000256" key="1">
    <source>
        <dbReference type="ARBA" id="ARBA00004651"/>
    </source>
</evidence>
<dbReference type="SUPFAM" id="SSF103473">
    <property type="entry name" value="MFS general substrate transporter"/>
    <property type="match status" value="1"/>
</dbReference>
<dbReference type="InterPro" id="IPR011701">
    <property type="entry name" value="MFS"/>
</dbReference>
<keyword evidence="5 7" id="KW-1133">Transmembrane helix</keyword>
<evidence type="ECO:0000259" key="8">
    <source>
        <dbReference type="PROSITE" id="PS50850"/>
    </source>
</evidence>
<feature type="transmembrane region" description="Helical" evidence="7">
    <location>
        <begin position="203"/>
        <end position="223"/>
    </location>
</feature>
<feature type="transmembrane region" description="Helical" evidence="7">
    <location>
        <begin position="38"/>
        <end position="60"/>
    </location>
</feature>
<proteinExistence type="predicted"/>
<evidence type="ECO:0000256" key="3">
    <source>
        <dbReference type="ARBA" id="ARBA00022475"/>
    </source>
</evidence>
<feature type="transmembrane region" description="Helical" evidence="7">
    <location>
        <begin position="161"/>
        <end position="182"/>
    </location>
</feature>
<dbReference type="InterPro" id="IPR050171">
    <property type="entry name" value="MFS_Transporters"/>
</dbReference>
<feature type="transmembrane region" description="Helical" evidence="7">
    <location>
        <begin position="101"/>
        <end position="119"/>
    </location>
</feature>
<evidence type="ECO:0000313" key="10">
    <source>
        <dbReference type="Proteomes" id="UP001500618"/>
    </source>
</evidence>
<keyword evidence="6 7" id="KW-0472">Membrane</keyword>
<feature type="transmembrane region" description="Helical" evidence="7">
    <location>
        <begin position="72"/>
        <end position="95"/>
    </location>
</feature>
<comment type="subcellular location">
    <subcellularLocation>
        <location evidence="1">Cell membrane</location>
        <topology evidence="1">Multi-pass membrane protein</topology>
    </subcellularLocation>
</comment>
<protein>
    <submittedName>
        <fullName evidence="9">MFS transporter</fullName>
    </submittedName>
</protein>
<evidence type="ECO:0000256" key="5">
    <source>
        <dbReference type="ARBA" id="ARBA00022989"/>
    </source>
</evidence>
<feature type="transmembrane region" description="Helical" evidence="7">
    <location>
        <begin position="333"/>
        <end position="356"/>
    </location>
</feature>
<comment type="caution">
    <text evidence="9">The sequence shown here is derived from an EMBL/GenBank/DDBJ whole genome shotgun (WGS) entry which is preliminary data.</text>
</comment>
<dbReference type="EMBL" id="BAAANY010000013">
    <property type="protein sequence ID" value="GAA1685500.1"/>
    <property type="molecule type" value="Genomic_DNA"/>
</dbReference>
<dbReference type="InterPro" id="IPR036259">
    <property type="entry name" value="MFS_trans_sf"/>
</dbReference>
<keyword evidence="3" id="KW-1003">Cell membrane</keyword>
<evidence type="ECO:0000313" key="9">
    <source>
        <dbReference type="EMBL" id="GAA1685500.1"/>
    </source>
</evidence>
<evidence type="ECO:0000256" key="7">
    <source>
        <dbReference type="SAM" id="Phobius"/>
    </source>
</evidence>
<keyword evidence="2" id="KW-0813">Transport</keyword>
<reference evidence="9 10" key="1">
    <citation type="journal article" date="2019" name="Int. J. Syst. Evol. Microbiol.">
        <title>The Global Catalogue of Microorganisms (GCM) 10K type strain sequencing project: providing services to taxonomists for standard genome sequencing and annotation.</title>
        <authorList>
            <consortium name="The Broad Institute Genomics Platform"/>
            <consortium name="The Broad Institute Genome Sequencing Center for Infectious Disease"/>
            <person name="Wu L."/>
            <person name="Ma J."/>
        </authorList>
    </citation>
    <scope>NUCLEOTIDE SEQUENCE [LARGE SCALE GENOMIC DNA]</scope>
    <source>
        <strain evidence="9 10">JCM 14718</strain>
    </source>
</reference>